<protein>
    <recommendedName>
        <fullName evidence="1">DUF7745 domain-containing protein</fullName>
    </recommendedName>
</protein>
<proteinExistence type="predicted"/>
<reference evidence="2 4" key="1">
    <citation type="journal article" date="2011" name="Nature">
        <title>The Medicago genome provides insight into the evolution of rhizobial symbioses.</title>
        <authorList>
            <person name="Young N.D."/>
            <person name="Debelle F."/>
            <person name="Oldroyd G.E."/>
            <person name="Geurts R."/>
            <person name="Cannon S.B."/>
            <person name="Udvardi M.K."/>
            <person name="Benedito V.A."/>
            <person name="Mayer K.F."/>
            <person name="Gouzy J."/>
            <person name="Schoof H."/>
            <person name="Van de Peer Y."/>
            <person name="Proost S."/>
            <person name="Cook D.R."/>
            <person name="Meyers B.C."/>
            <person name="Spannagl M."/>
            <person name="Cheung F."/>
            <person name="De Mita S."/>
            <person name="Krishnakumar V."/>
            <person name="Gundlach H."/>
            <person name="Zhou S."/>
            <person name="Mudge J."/>
            <person name="Bharti A.K."/>
            <person name="Murray J.D."/>
            <person name="Naoumkina M.A."/>
            <person name="Rosen B."/>
            <person name="Silverstein K.A."/>
            <person name="Tang H."/>
            <person name="Rombauts S."/>
            <person name="Zhao P.X."/>
            <person name="Zhou P."/>
            <person name="Barbe V."/>
            <person name="Bardou P."/>
            <person name="Bechner M."/>
            <person name="Bellec A."/>
            <person name="Berger A."/>
            <person name="Berges H."/>
            <person name="Bidwell S."/>
            <person name="Bisseling T."/>
            <person name="Choisne N."/>
            <person name="Couloux A."/>
            <person name="Denny R."/>
            <person name="Deshpande S."/>
            <person name="Dai X."/>
            <person name="Doyle J.J."/>
            <person name="Dudez A.M."/>
            <person name="Farmer A.D."/>
            <person name="Fouteau S."/>
            <person name="Franken C."/>
            <person name="Gibelin C."/>
            <person name="Gish J."/>
            <person name="Goldstein S."/>
            <person name="Gonzalez A.J."/>
            <person name="Green P.J."/>
            <person name="Hallab A."/>
            <person name="Hartog M."/>
            <person name="Hua A."/>
            <person name="Humphray S.J."/>
            <person name="Jeong D.H."/>
            <person name="Jing Y."/>
            <person name="Jocker A."/>
            <person name="Kenton S.M."/>
            <person name="Kim D.J."/>
            <person name="Klee K."/>
            <person name="Lai H."/>
            <person name="Lang C."/>
            <person name="Lin S."/>
            <person name="Macmil S.L."/>
            <person name="Magdelenat G."/>
            <person name="Matthews L."/>
            <person name="McCorrison J."/>
            <person name="Monaghan E.L."/>
            <person name="Mun J.H."/>
            <person name="Najar F.Z."/>
            <person name="Nicholson C."/>
            <person name="Noirot C."/>
            <person name="O'Bleness M."/>
            <person name="Paule C.R."/>
            <person name="Poulain J."/>
            <person name="Prion F."/>
            <person name="Qin B."/>
            <person name="Qu C."/>
            <person name="Retzel E.F."/>
            <person name="Riddle C."/>
            <person name="Sallet E."/>
            <person name="Samain S."/>
            <person name="Samson N."/>
            <person name="Sanders I."/>
            <person name="Saurat O."/>
            <person name="Scarpelli C."/>
            <person name="Schiex T."/>
            <person name="Segurens B."/>
            <person name="Severin A.J."/>
            <person name="Sherrier D.J."/>
            <person name="Shi R."/>
            <person name="Sims S."/>
            <person name="Singer S.R."/>
            <person name="Sinharoy S."/>
            <person name="Sterck L."/>
            <person name="Viollet A."/>
            <person name="Wang B.B."/>
            <person name="Wang K."/>
            <person name="Wang M."/>
            <person name="Wang X."/>
            <person name="Warfsmann J."/>
            <person name="Weissenbach J."/>
            <person name="White D.D."/>
            <person name="White J.D."/>
            <person name="Wiley G.B."/>
            <person name="Wincker P."/>
            <person name="Xing Y."/>
            <person name="Yang L."/>
            <person name="Yao Z."/>
            <person name="Ying F."/>
            <person name="Zhai J."/>
            <person name="Zhou L."/>
            <person name="Zuber A."/>
            <person name="Denarie J."/>
            <person name="Dixon R.A."/>
            <person name="May G.D."/>
            <person name="Schwartz D.C."/>
            <person name="Rogers J."/>
            <person name="Quetier F."/>
            <person name="Town C.D."/>
            <person name="Roe B.A."/>
        </authorList>
    </citation>
    <scope>NUCLEOTIDE SEQUENCE [LARGE SCALE GENOMIC DNA]</scope>
    <source>
        <strain evidence="2">A17</strain>
        <strain evidence="3 4">cv. Jemalong A17</strain>
    </source>
</reference>
<evidence type="ECO:0000313" key="4">
    <source>
        <dbReference type="Proteomes" id="UP000002051"/>
    </source>
</evidence>
<evidence type="ECO:0000313" key="3">
    <source>
        <dbReference type="EnsemblPlants" id="KEH17080"/>
    </source>
</evidence>
<dbReference type="PANTHER" id="PTHR48154">
    <property type="entry name" value="PROTEIN, PUTATIVE-RELATED"/>
    <property type="match status" value="1"/>
</dbReference>
<reference evidence="3" key="3">
    <citation type="submission" date="2015-06" db="UniProtKB">
        <authorList>
            <consortium name="EnsemblPlants"/>
        </authorList>
    </citation>
    <scope>IDENTIFICATION</scope>
    <source>
        <strain evidence="3">cv. Jemalong A17</strain>
    </source>
</reference>
<dbReference type="EnsemblPlants" id="KEH17080">
    <property type="protein sequence ID" value="KEH17080"/>
    <property type="gene ID" value="MTR_0046s0100"/>
</dbReference>
<dbReference type="Pfam" id="PF24924">
    <property type="entry name" value="DUF7745"/>
    <property type="match status" value="1"/>
</dbReference>
<dbReference type="InterPro" id="IPR056647">
    <property type="entry name" value="DUF7745"/>
</dbReference>
<evidence type="ECO:0000259" key="1">
    <source>
        <dbReference type="Pfam" id="PF24924"/>
    </source>
</evidence>
<gene>
    <name evidence="2" type="ORF">MTR_0046s0100</name>
</gene>
<organism evidence="2 4">
    <name type="scientific">Medicago truncatula</name>
    <name type="common">Barrel medic</name>
    <name type="synonym">Medicago tribuloides</name>
    <dbReference type="NCBI Taxonomy" id="3880"/>
    <lineage>
        <taxon>Eukaryota</taxon>
        <taxon>Viridiplantae</taxon>
        <taxon>Streptophyta</taxon>
        <taxon>Embryophyta</taxon>
        <taxon>Tracheophyta</taxon>
        <taxon>Spermatophyta</taxon>
        <taxon>Magnoliopsida</taxon>
        <taxon>eudicotyledons</taxon>
        <taxon>Gunneridae</taxon>
        <taxon>Pentapetalae</taxon>
        <taxon>rosids</taxon>
        <taxon>fabids</taxon>
        <taxon>Fabales</taxon>
        <taxon>Fabaceae</taxon>
        <taxon>Papilionoideae</taxon>
        <taxon>50 kb inversion clade</taxon>
        <taxon>NPAAA clade</taxon>
        <taxon>Hologalegina</taxon>
        <taxon>IRL clade</taxon>
        <taxon>Trifolieae</taxon>
        <taxon>Medicago</taxon>
    </lineage>
</organism>
<dbReference type="Proteomes" id="UP000002051">
    <property type="component" value="Unassembled WGS sequence"/>
</dbReference>
<name>A0A072TU44_MEDTR</name>
<dbReference type="AlphaFoldDB" id="A0A072TU44"/>
<accession>A0A072TU44</accession>
<keyword evidence="4" id="KW-1185">Reference proteome</keyword>
<dbReference type="HOGENOM" id="CLU_034345_0_0_1"/>
<sequence>MDVIGLGAFLYTDIFVREVVIWELGRTRDTDMATRSIRRYRFVSQDLEELRKLGDFVSDPWGFQSRHGKLLNILNLKFDEGVLKTLVQFYNHHYHCFMFPDYLLLPTLEEYAHLVGLPVLDRVPFSGLEEVPKPLAIAKALCLKITDITSNLTTKGREKIPGLTSGFLIGKANACIKARSFHAFESILALLIYGLVLFPTYDGFVDANAIQIFLTKNPVPTLLDDTYHSIHHRNEQQDGLILCCAPLLYKWYTLHLPRSYLTKDKGQYSEKIMSLATTDVVWYNPAYDTGTIIDSCGEFNNVPLLGIHGGISYNLILVRRQFGYPLKNRPLSIHLENMYYHNQSDSKDMRNQIVRAWHTIHKKNSNQLGEKSSLTYETYTQWVIDEAARYQMPYPLPRYLPSTTTVLPLPLPPTTQEKYRENMDDLHRECNVWKKKYEEEVAKVRERDMEIALQNHALLRKEQKIIELNGVIQEKDALLNHDPARKKKQRVFRGV</sequence>
<reference evidence="2 4" key="2">
    <citation type="journal article" date="2014" name="BMC Genomics">
        <title>An improved genome release (version Mt4.0) for the model legume Medicago truncatula.</title>
        <authorList>
            <person name="Tang H."/>
            <person name="Krishnakumar V."/>
            <person name="Bidwell S."/>
            <person name="Rosen B."/>
            <person name="Chan A."/>
            <person name="Zhou S."/>
            <person name="Gentzbittel L."/>
            <person name="Childs K.L."/>
            <person name="Yandell M."/>
            <person name="Gundlach H."/>
            <person name="Mayer K.F."/>
            <person name="Schwartz D.C."/>
            <person name="Town C.D."/>
        </authorList>
    </citation>
    <scope>GENOME REANNOTATION</scope>
    <source>
        <strain evidence="2">A17</strain>
        <strain evidence="3 4">cv. Jemalong A17</strain>
    </source>
</reference>
<dbReference type="EMBL" id="KL402771">
    <property type="protein sequence ID" value="KEH17080.1"/>
    <property type="molecule type" value="Genomic_DNA"/>
</dbReference>
<feature type="domain" description="DUF7745" evidence="1">
    <location>
        <begin position="50"/>
        <end position="386"/>
    </location>
</feature>
<evidence type="ECO:0000313" key="2">
    <source>
        <dbReference type="EMBL" id="KEH17080.1"/>
    </source>
</evidence>
<dbReference type="PANTHER" id="PTHR48154:SF1">
    <property type="entry name" value="PROTEIN, PUTATIVE-RELATED"/>
    <property type="match status" value="1"/>
</dbReference>